<proteinExistence type="predicted"/>
<protein>
    <recommendedName>
        <fullName evidence="3">Homeodomain phBC6A51-type domain-containing protein</fullName>
    </recommendedName>
</protein>
<keyword evidence="2" id="KW-1185">Reference proteome</keyword>
<accession>A0ABQ4MH01</accession>
<dbReference type="Proteomes" id="UP000679992">
    <property type="component" value="Unassembled WGS sequence"/>
</dbReference>
<evidence type="ECO:0000313" key="1">
    <source>
        <dbReference type="EMBL" id="GIP55260.1"/>
    </source>
</evidence>
<gene>
    <name evidence="1" type="ORF">J42TS3_42950</name>
</gene>
<evidence type="ECO:0008006" key="3">
    <source>
        <dbReference type="Google" id="ProtNLM"/>
    </source>
</evidence>
<reference evidence="1 2" key="1">
    <citation type="submission" date="2021-03" db="EMBL/GenBank/DDBJ databases">
        <title>Antimicrobial resistance genes in bacteria isolated from Japanese honey, and their potential for conferring macrolide and lincosamide resistance in the American foulbrood pathogen Paenibacillus larvae.</title>
        <authorList>
            <person name="Okamoto M."/>
            <person name="Kumagai M."/>
            <person name="Kanamori H."/>
            <person name="Takamatsu D."/>
        </authorList>
    </citation>
    <scope>NUCLEOTIDE SEQUENCE [LARGE SCALE GENOMIC DNA]</scope>
    <source>
        <strain evidence="1 2">J42TS3</strain>
    </source>
</reference>
<comment type="caution">
    <text evidence="1">The sequence shown here is derived from an EMBL/GenBank/DDBJ whole genome shotgun (WGS) entry which is preliminary data.</text>
</comment>
<organism evidence="1 2">
    <name type="scientific">Paenibacillus vini</name>
    <dbReference type="NCBI Taxonomy" id="1476024"/>
    <lineage>
        <taxon>Bacteria</taxon>
        <taxon>Bacillati</taxon>
        <taxon>Bacillota</taxon>
        <taxon>Bacilli</taxon>
        <taxon>Bacillales</taxon>
        <taxon>Paenibacillaceae</taxon>
        <taxon>Paenibacillus</taxon>
    </lineage>
</organism>
<name>A0ABQ4MH01_9BACL</name>
<dbReference type="EMBL" id="BOSL01000017">
    <property type="protein sequence ID" value="GIP55260.1"/>
    <property type="molecule type" value="Genomic_DNA"/>
</dbReference>
<dbReference type="Gene3D" id="1.10.10.60">
    <property type="entry name" value="Homeodomain-like"/>
    <property type="match status" value="1"/>
</dbReference>
<sequence length="107" mass="12062">MEEIGAAAGVSRQSIYDWLKEPLFERELKRQITRNTLDKLPEVADSMADAAIQDRNAAAAKLLLQMNKMLTDKVDVVRTDATGLDREELDRRIAEFKARRDGGNTDV</sequence>
<evidence type="ECO:0000313" key="2">
    <source>
        <dbReference type="Proteomes" id="UP000679992"/>
    </source>
</evidence>